<evidence type="ECO:0000313" key="1">
    <source>
        <dbReference type="EMBL" id="MEB2665561.1"/>
    </source>
</evidence>
<evidence type="ECO:0000313" key="2">
    <source>
        <dbReference type="Proteomes" id="UP001324595"/>
    </source>
</evidence>
<dbReference type="GeneID" id="93206388"/>
<protein>
    <recommendedName>
        <fullName evidence="3">Transglutaminase-like domain-containing protein</fullName>
    </recommendedName>
</protein>
<dbReference type="Proteomes" id="UP001324595">
    <property type="component" value="Unassembled WGS sequence"/>
</dbReference>
<keyword evidence="2" id="KW-1185">Reference proteome</keyword>
<organism evidence="1 2">
    <name type="scientific">Bordetella parapertussis</name>
    <dbReference type="NCBI Taxonomy" id="519"/>
    <lineage>
        <taxon>Bacteria</taxon>
        <taxon>Pseudomonadati</taxon>
        <taxon>Pseudomonadota</taxon>
        <taxon>Betaproteobacteria</taxon>
        <taxon>Burkholderiales</taxon>
        <taxon>Alcaligenaceae</taxon>
        <taxon>Bordetella</taxon>
    </lineage>
</organism>
<comment type="caution">
    <text evidence="1">The sequence shown here is derived from an EMBL/GenBank/DDBJ whole genome shotgun (WGS) entry which is preliminary data.</text>
</comment>
<evidence type="ECO:0008006" key="3">
    <source>
        <dbReference type="Google" id="ProtNLM"/>
    </source>
</evidence>
<proteinExistence type="predicted"/>
<dbReference type="EMBL" id="JAXUBE010000140">
    <property type="protein sequence ID" value="MEB2665561.1"/>
    <property type="molecule type" value="Genomic_DNA"/>
</dbReference>
<accession>A0ABU5XAI2</accession>
<name>A0ABU5XAI2_BORPP</name>
<gene>
    <name evidence="1" type="ORF">U5T69_20870</name>
</gene>
<dbReference type="RefSeq" id="WP_010927322.1">
    <property type="nucleotide sequence ID" value="NZ_AP019378.2"/>
</dbReference>
<sequence length="278" mass="30138">MKIKQLVTQTLLVCTVSAVTSTAVIYLSKKIDARRQTAAQIVDARERALLHEFASKVTNFEEFRFGYGPGRLSSPCLDKAVEQIRDAGGDVRGAFAECKSSFAAKLPVARKGMSEGDLLAAFIAVVVNRLAPYGSSTASTPAEILAAKTLNCSQHSIMTAALIARYVPDAEVIEKVGLDGGHIGNHALVYYQSKTARMVLDGTSAMITFASIDDILAGKLVSTYDIYDFFQSTDESLEIFRRNVRGAYRLGAVRPEHVIYRESVPLMAKPAPLQANPS</sequence>
<reference evidence="1 2" key="1">
    <citation type="submission" date="2023-12" db="EMBL/GenBank/DDBJ databases">
        <title>Draft Genome Sequences of Bordetella parapertussis clinical Isolates from Colombia, 2023.</title>
        <authorList>
            <person name="Montilla E.A."/>
            <person name="Rojas F."/>
            <person name="Vargas M.N."/>
            <person name="Bonilla V."/>
            <person name="Duarte C."/>
        </authorList>
    </citation>
    <scope>NUCLEOTIDE SEQUENCE [LARGE SCALE GENOMIC DNA]</scope>
    <source>
        <strain evidence="1 2">320001806</strain>
    </source>
</reference>